<dbReference type="Proteomes" id="UP001157017">
    <property type="component" value="Unassembled WGS sequence"/>
</dbReference>
<dbReference type="Pfam" id="PF02518">
    <property type="entry name" value="HATPase_c"/>
    <property type="match status" value="1"/>
</dbReference>
<dbReference type="PANTHER" id="PTHR24421">
    <property type="entry name" value="NITRATE/NITRITE SENSOR PROTEIN NARX-RELATED"/>
    <property type="match status" value="1"/>
</dbReference>
<evidence type="ECO:0000256" key="1">
    <source>
        <dbReference type="ARBA" id="ARBA00004651"/>
    </source>
</evidence>
<evidence type="ECO:0000313" key="10">
    <source>
        <dbReference type="EMBL" id="GMA87666.1"/>
    </source>
</evidence>
<dbReference type="SUPFAM" id="SSF55874">
    <property type="entry name" value="ATPase domain of HSP90 chaperone/DNA topoisomerase II/histidine kinase"/>
    <property type="match status" value="1"/>
</dbReference>
<proteinExistence type="predicted"/>
<keyword evidence="7" id="KW-0902">Two-component regulatory system</keyword>
<dbReference type="InterPro" id="IPR050482">
    <property type="entry name" value="Sensor_HK_TwoCompSys"/>
</dbReference>
<keyword evidence="2" id="KW-1003">Cell membrane</keyword>
<evidence type="ECO:0000256" key="6">
    <source>
        <dbReference type="ARBA" id="ARBA00022989"/>
    </source>
</evidence>
<dbReference type="PANTHER" id="PTHR24421:SF37">
    <property type="entry name" value="SENSOR HISTIDINE KINASE NARS"/>
    <property type="match status" value="1"/>
</dbReference>
<name>A0ABQ6JLI7_9ACTN</name>
<evidence type="ECO:0000256" key="4">
    <source>
        <dbReference type="ARBA" id="ARBA00022692"/>
    </source>
</evidence>
<gene>
    <name evidence="10" type="ORF">GCM10025868_29160</name>
</gene>
<reference evidence="11" key="1">
    <citation type="journal article" date="2019" name="Int. J. Syst. Evol. Microbiol.">
        <title>The Global Catalogue of Microorganisms (GCM) 10K type strain sequencing project: providing services to taxonomists for standard genome sequencing and annotation.</title>
        <authorList>
            <consortium name="The Broad Institute Genomics Platform"/>
            <consortium name="The Broad Institute Genome Sequencing Center for Infectious Disease"/>
            <person name="Wu L."/>
            <person name="Ma J."/>
        </authorList>
    </citation>
    <scope>NUCLEOTIDE SEQUENCE [LARGE SCALE GENOMIC DNA]</scope>
    <source>
        <strain evidence="11">NBRC 108730</strain>
    </source>
</reference>
<comment type="caution">
    <text evidence="10">The sequence shown here is derived from an EMBL/GenBank/DDBJ whole genome shotgun (WGS) entry which is preliminary data.</text>
</comment>
<comment type="subcellular location">
    <subcellularLocation>
        <location evidence="1">Cell membrane</location>
        <topology evidence="1">Multi-pass membrane protein</topology>
    </subcellularLocation>
</comment>
<feature type="domain" description="Histidine kinase/HSP90-like ATPase" evidence="9">
    <location>
        <begin position="66"/>
        <end position="157"/>
    </location>
</feature>
<organism evidence="10 11">
    <name type="scientific">Angustibacter aerolatus</name>
    <dbReference type="NCBI Taxonomy" id="1162965"/>
    <lineage>
        <taxon>Bacteria</taxon>
        <taxon>Bacillati</taxon>
        <taxon>Actinomycetota</taxon>
        <taxon>Actinomycetes</taxon>
        <taxon>Kineosporiales</taxon>
        <taxon>Kineosporiaceae</taxon>
    </lineage>
</organism>
<sequence length="158" mass="16760">MAAGAVRSSIRGLRSLLVDIYPPSLGRAGLAQALRDLTESPTGRDLDVHLEVDVAAEQALDDEGQRLVFRVAQECLRNAARHARATRVDVVVRAEPGRVLLEVDDDGAGFDADAVLHAPEHGHFGTRVLADHVSAAGATLLLSTAPGAGCRWRMEVPA</sequence>
<dbReference type="InterPro" id="IPR003594">
    <property type="entry name" value="HATPase_dom"/>
</dbReference>
<evidence type="ECO:0000259" key="9">
    <source>
        <dbReference type="Pfam" id="PF02518"/>
    </source>
</evidence>
<evidence type="ECO:0000256" key="8">
    <source>
        <dbReference type="ARBA" id="ARBA00023136"/>
    </source>
</evidence>
<keyword evidence="5" id="KW-0418">Kinase</keyword>
<evidence type="ECO:0000313" key="11">
    <source>
        <dbReference type="Proteomes" id="UP001157017"/>
    </source>
</evidence>
<keyword evidence="8" id="KW-0472">Membrane</keyword>
<dbReference type="InterPro" id="IPR036890">
    <property type="entry name" value="HATPase_C_sf"/>
</dbReference>
<dbReference type="EMBL" id="BSUZ01000001">
    <property type="protein sequence ID" value="GMA87666.1"/>
    <property type="molecule type" value="Genomic_DNA"/>
</dbReference>
<dbReference type="Gene3D" id="3.30.565.10">
    <property type="entry name" value="Histidine kinase-like ATPase, C-terminal domain"/>
    <property type="match status" value="1"/>
</dbReference>
<evidence type="ECO:0000256" key="5">
    <source>
        <dbReference type="ARBA" id="ARBA00022777"/>
    </source>
</evidence>
<keyword evidence="6" id="KW-1133">Transmembrane helix</keyword>
<keyword evidence="4" id="KW-0812">Transmembrane</keyword>
<keyword evidence="3" id="KW-0808">Transferase</keyword>
<keyword evidence="11" id="KW-1185">Reference proteome</keyword>
<evidence type="ECO:0000256" key="7">
    <source>
        <dbReference type="ARBA" id="ARBA00023012"/>
    </source>
</evidence>
<accession>A0ABQ6JLI7</accession>
<evidence type="ECO:0000256" key="2">
    <source>
        <dbReference type="ARBA" id="ARBA00022475"/>
    </source>
</evidence>
<evidence type="ECO:0000256" key="3">
    <source>
        <dbReference type="ARBA" id="ARBA00022679"/>
    </source>
</evidence>
<protein>
    <recommendedName>
        <fullName evidence="9">Histidine kinase/HSP90-like ATPase domain-containing protein</fullName>
    </recommendedName>
</protein>